<evidence type="ECO:0000256" key="11">
    <source>
        <dbReference type="ARBA" id="ARBA00022932"/>
    </source>
</evidence>
<dbReference type="CDD" id="cd09273">
    <property type="entry name" value="RNase_HI_RT_Bel"/>
    <property type="match status" value="1"/>
</dbReference>
<evidence type="ECO:0000256" key="1">
    <source>
        <dbReference type="ARBA" id="ARBA00010879"/>
    </source>
</evidence>
<accession>A0A3M0L4D7</accession>
<dbReference type="Pfam" id="PF00607">
    <property type="entry name" value="Gag_p24"/>
    <property type="match status" value="1"/>
</dbReference>
<comment type="caution">
    <text evidence="16">The sequence shown here is derived from an EMBL/GenBank/DDBJ whole genome shotgun (WGS) entry which is preliminary data.</text>
</comment>
<evidence type="ECO:0000256" key="7">
    <source>
        <dbReference type="ARBA" id="ARBA00022801"/>
    </source>
</evidence>
<dbReference type="GO" id="GO:0003887">
    <property type="term" value="F:DNA-directed DNA polymerase activity"/>
    <property type="evidence" value="ECO:0007669"/>
    <property type="project" value="UniProtKB-KW"/>
</dbReference>
<organism evidence="16 17">
    <name type="scientific">Hirundo rustica rustica</name>
    <dbReference type="NCBI Taxonomy" id="333673"/>
    <lineage>
        <taxon>Eukaryota</taxon>
        <taxon>Metazoa</taxon>
        <taxon>Chordata</taxon>
        <taxon>Craniata</taxon>
        <taxon>Vertebrata</taxon>
        <taxon>Euteleostomi</taxon>
        <taxon>Archelosauria</taxon>
        <taxon>Archosauria</taxon>
        <taxon>Dinosauria</taxon>
        <taxon>Saurischia</taxon>
        <taxon>Theropoda</taxon>
        <taxon>Coelurosauria</taxon>
        <taxon>Aves</taxon>
        <taxon>Neognathae</taxon>
        <taxon>Neoaves</taxon>
        <taxon>Telluraves</taxon>
        <taxon>Australaves</taxon>
        <taxon>Passeriformes</taxon>
        <taxon>Sylvioidea</taxon>
        <taxon>Hirundinidae</taxon>
        <taxon>Hirundo</taxon>
    </lineage>
</organism>
<dbReference type="Pfam" id="PF00078">
    <property type="entry name" value="RVT_1"/>
    <property type="match status" value="1"/>
</dbReference>
<feature type="domain" description="Integrase catalytic" evidence="15">
    <location>
        <begin position="298"/>
        <end position="455"/>
    </location>
</feature>
<dbReference type="Gene3D" id="3.30.420.10">
    <property type="entry name" value="Ribonuclease H-like superfamily/Ribonuclease H"/>
    <property type="match status" value="2"/>
</dbReference>
<dbReference type="PROSITE" id="PS50878">
    <property type="entry name" value="RT_POL"/>
    <property type="match status" value="1"/>
</dbReference>
<dbReference type="SUPFAM" id="SSF53098">
    <property type="entry name" value="Ribonuclease H-like"/>
    <property type="match status" value="2"/>
</dbReference>
<dbReference type="OrthoDB" id="9950135at2759"/>
<keyword evidence="5" id="KW-0540">Nuclease</keyword>
<evidence type="ECO:0000259" key="13">
    <source>
        <dbReference type="PROSITE" id="PS50878"/>
    </source>
</evidence>
<dbReference type="EC" id="3.1.26.4" evidence="2"/>
<dbReference type="Pfam" id="PF19317">
    <property type="entry name" value="Gag_p24_C"/>
    <property type="match status" value="1"/>
</dbReference>
<dbReference type="PANTHER" id="PTHR41694:SF3">
    <property type="entry name" value="RNA-DIRECTED DNA POLYMERASE-RELATED"/>
    <property type="match status" value="1"/>
</dbReference>
<proteinExistence type="inferred from homology"/>
<evidence type="ECO:0000256" key="6">
    <source>
        <dbReference type="ARBA" id="ARBA00022759"/>
    </source>
</evidence>
<keyword evidence="3" id="KW-0808">Transferase</keyword>
<dbReference type="Gene3D" id="3.30.70.270">
    <property type="match status" value="2"/>
</dbReference>
<dbReference type="InterPro" id="IPR008916">
    <property type="entry name" value="Retrov_capsid_C"/>
</dbReference>
<dbReference type="PROSITE" id="PS50879">
    <property type="entry name" value="RNASE_H_1"/>
    <property type="match status" value="1"/>
</dbReference>
<evidence type="ECO:0000256" key="2">
    <source>
        <dbReference type="ARBA" id="ARBA00012180"/>
    </source>
</evidence>
<keyword evidence="9" id="KW-0694">RNA-binding</keyword>
<protein>
    <recommendedName>
        <fullName evidence="2">ribonuclease H</fullName>
        <ecNumber evidence="2">3.1.26.4</ecNumber>
    </recommendedName>
</protein>
<keyword evidence="11" id="KW-0239">DNA-directed DNA polymerase</keyword>
<dbReference type="InterPro" id="IPR043502">
    <property type="entry name" value="DNA/RNA_pol_sf"/>
</dbReference>
<keyword evidence="10" id="KW-0695">RNA-directed DNA polymerase</keyword>
<evidence type="ECO:0000256" key="3">
    <source>
        <dbReference type="ARBA" id="ARBA00022679"/>
    </source>
</evidence>
<dbReference type="SUPFAM" id="SSF47353">
    <property type="entry name" value="Retrovirus capsid dimerization domain-like"/>
    <property type="match status" value="1"/>
</dbReference>
<dbReference type="Pfam" id="PF00075">
    <property type="entry name" value="RNase_H"/>
    <property type="match status" value="1"/>
</dbReference>
<evidence type="ECO:0000313" key="16">
    <source>
        <dbReference type="EMBL" id="RMC20419.1"/>
    </source>
</evidence>
<dbReference type="GO" id="GO:0003964">
    <property type="term" value="F:RNA-directed DNA polymerase activity"/>
    <property type="evidence" value="ECO:0007669"/>
    <property type="project" value="UniProtKB-KW"/>
</dbReference>
<dbReference type="Pfam" id="PF00665">
    <property type="entry name" value="rve"/>
    <property type="match status" value="1"/>
</dbReference>
<evidence type="ECO:0000256" key="10">
    <source>
        <dbReference type="ARBA" id="ARBA00022918"/>
    </source>
</evidence>
<evidence type="ECO:0000313" key="17">
    <source>
        <dbReference type="Proteomes" id="UP000269221"/>
    </source>
</evidence>
<dbReference type="InterPro" id="IPR036397">
    <property type="entry name" value="RNaseH_sf"/>
</dbReference>
<reference evidence="16 17" key="1">
    <citation type="submission" date="2018-07" db="EMBL/GenBank/DDBJ databases">
        <title>A high quality draft genome assembly of the barn swallow (H. rustica rustica).</title>
        <authorList>
            <person name="Formenti G."/>
            <person name="Chiara M."/>
            <person name="Poveda L."/>
            <person name="Francoijs K.-J."/>
            <person name="Bonisoli-Alquati A."/>
            <person name="Canova L."/>
            <person name="Gianfranceschi L."/>
            <person name="Horner D.S."/>
            <person name="Saino N."/>
        </authorList>
    </citation>
    <scope>NUCLEOTIDE SEQUENCE [LARGE SCALE GENOMIC DNA]</scope>
    <source>
        <strain evidence="16">Chelidonia</strain>
        <tissue evidence="16">Blood</tissue>
    </source>
</reference>
<evidence type="ECO:0000256" key="8">
    <source>
        <dbReference type="ARBA" id="ARBA00022842"/>
    </source>
</evidence>
<dbReference type="Pfam" id="PF06817">
    <property type="entry name" value="RVT_thumb"/>
    <property type="match status" value="1"/>
</dbReference>
<keyword evidence="4" id="KW-0548">Nucleotidyltransferase</keyword>
<gene>
    <name evidence="16" type="ORF">DUI87_01269</name>
</gene>
<feature type="domain" description="Reverse transcriptase" evidence="13">
    <location>
        <begin position="961"/>
        <end position="1149"/>
    </location>
</feature>
<comment type="similarity">
    <text evidence="1">Belongs to the beta type-B retroviral polymerase family. HERV class-II K(HML-2) pol subfamily.</text>
</comment>
<evidence type="ECO:0000259" key="14">
    <source>
        <dbReference type="PROSITE" id="PS50879"/>
    </source>
</evidence>
<dbReference type="SUPFAM" id="SSF56672">
    <property type="entry name" value="DNA/RNA polymerases"/>
    <property type="match status" value="1"/>
</dbReference>
<dbReference type="Proteomes" id="UP000269221">
    <property type="component" value="Unassembled WGS sequence"/>
</dbReference>
<dbReference type="CDD" id="cd01645">
    <property type="entry name" value="RT_Rtv"/>
    <property type="match status" value="1"/>
</dbReference>
<dbReference type="Gene3D" id="3.10.10.10">
    <property type="entry name" value="HIV Type 1 Reverse Transcriptase, subunit A, domain 1"/>
    <property type="match status" value="1"/>
</dbReference>
<dbReference type="GO" id="GO:0035613">
    <property type="term" value="F:RNA stem-loop binding"/>
    <property type="evidence" value="ECO:0007669"/>
    <property type="project" value="TreeGrafter"/>
</dbReference>
<dbReference type="InterPro" id="IPR001584">
    <property type="entry name" value="Integrase_cat-core"/>
</dbReference>
<sequence>MGEPVIDECLETIEATYSSHPDLKDTPLEDAETWFTDGSSYVVSGRRHAGYAVATSKEVIESGPLPTNTSAQKAEKIAFIQALELAKGKEINIYTGSRYAFGVVHAHGAIWKERGLQNSQGKSIKHAQEILRLLDAIQLPETVAIMHIKAHQKVSSELEEGNMLADREAKEAAKGEVPDKAVEAALIPDGKVSIEGKPVYNKKDKKLIKVEKASYNQEGWAETEEGELVVPSYVLWSLVQREHEKTHWGIDALHNHLKERIMARKLQGTVIQVTRQCSLCLRTNPKNTPKPKVGQTGKGCGPGQQWQIDFTELPRKGGHRYLLVLTDTFSGWPEAFPARTAKAREVTKALLQEIIPRFGVPATISSDRGSHFISKIVQQISHHLGIDWELHTPYHPQSSGQVEKMNHLIKQQIVRLGQEANLPWPQALPLALLRIRIKPRAKEKLSPFEILYGRPYAVQGGTASIQVCTEYHKNQTKITPPVPRKAMITKMPAIPEVEEQITPVVTKIGPYAIKKTGVQKLIVNPKCVGVQGIPLVALEDQRPGQGVWDPSPEPRAQRDTGFDFSPWERLLALQEAFAGHKRCTQVQLWMQSVAATVIRESGEGIVPAEIRKIVGDNASDMERELQSWWVLVNFTYNPPGRYPPCQVTVRPKDRGPFWGEVEAKVEGLSGDADAGARLAVSDVQLVPSRVPASDPVGSTGQDKAGAAASSEGLQAFPVLQGATHNTYQPLAWQALSELCDAVGKYGLGSAEVMQVLHYFNASLLTPFDIWSLARALFPPVEYDFFENKWTHLAVRAVERNRTLGQGDPKRMVNIDMLMGTGNYTRAEGQAGYEPLVQEQCQQMGMAALVQTLQLATPHQPFATIVQGIDEPFLCFAGRLTAAVEKQVSDPAARKLMIQSLAQGNCNAACKRIIETLPGEPSMSDMVGACAKWLVDRPIWENQWPLPHDKLVALRELVQEQLDQGHLEPSTSPWNTPVFCIKKKSGKWRLLQDLRKITALMEGMGTLQAGMPSPTMLPADWPVLIVDLKDCFFTIPLHPDDRPKFAFTIPTINNAEPAQRYQWKDLRQGLRNFPVLCQWYVARALSGVRKQFPDAHVYHYMDDILVAMPTQDELLRLQPQLLNALHSHGLQVAPEKVQQQPPWKYLGVKILEWTIRHQEVQFVQSVKTLNDAQKLVGVITWLHPYLGLTTAQLSPLFELLKGDTDLKSPRELTPEARKVLEEVQQAVSACQVYRIEPSIDVTVFITTPDLHLTGIIGQWNGDWTDPLHVLEWVFLPHQPHKTAMALFELIVRLIIKCWQRCLQLMGADPSKIILPVQREEFDWSYANNVSLQSALEGFSGQITYHLPSHKLLQVAKNTQFSL</sequence>
<dbReference type="InterPro" id="IPR002156">
    <property type="entry name" value="RNaseH_domain"/>
</dbReference>
<dbReference type="PROSITE" id="PS50994">
    <property type="entry name" value="INTEGRASE"/>
    <property type="match status" value="1"/>
</dbReference>
<dbReference type="GO" id="GO:0015074">
    <property type="term" value="P:DNA integration"/>
    <property type="evidence" value="ECO:0007669"/>
    <property type="project" value="InterPro"/>
</dbReference>
<dbReference type="Gene3D" id="1.10.340.70">
    <property type="match status" value="1"/>
</dbReference>
<evidence type="ECO:0000256" key="4">
    <source>
        <dbReference type="ARBA" id="ARBA00022695"/>
    </source>
</evidence>
<dbReference type="InterPro" id="IPR012337">
    <property type="entry name" value="RNaseH-like_sf"/>
</dbReference>
<dbReference type="GO" id="GO:0004523">
    <property type="term" value="F:RNA-DNA hybrid ribonuclease activity"/>
    <property type="evidence" value="ECO:0007669"/>
    <property type="project" value="UniProtKB-EC"/>
</dbReference>
<keyword evidence="8" id="KW-0460">Magnesium</keyword>
<dbReference type="InterPro" id="IPR010661">
    <property type="entry name" value="RVT_thumb"/>
</dbReference>
<keyword evidence="12" id="KW-0511">Multifunctional enzyme</keyword>
<dbReference type="Gene3D" id="1.10.1200.30">
    <property type="match status" value="1"/>
</dbReference>
<dbReference type="InterPro" id="IPR043128">
    <property type="entry name" value="Rev_trsase/Diguanyl_cyclase"/>
</dbReference>
<dbReference type="GO" id="GO:0016032">
    <property type="term" value="P:viral process"/>
    <property type="evidence" value="ECO:0007669"/>
    <property type="project" value="InterPro"/>
</dbReference>
<evidence type="ECO:0000256" key="5">
    <source>
        <dbReference type="ARBA" id="ARBA00022722"/>
    </source>
</evidence>
<dbReference type="InterPro" id="IPR045345">
    <property type="entry name" value="Gag_p24_C"/>
</dbReference>
<dbReference type="Gene3D" id="1.10.375.10">
    <property type="entry name" value="Human Immunodeficiency Virus Type 1 Capsid Protein"/>
    <property type="match status" value="1"/>
</dbReference>
<keyword evidence="6" id="KW-0255">Endonuclease</keyword>
<evidence type="ECO:0000256" key="12">
    <source>
        <dbReference type="ARBA" id="ARBA00023268"/>
    </source>
</evidence>
<dbReference type="PANTHER" id="PTHR41694">
    <property type="entry name" value="ENDOGENOUS RETROVIRUS GROUP K MEMBER POL PROTEIN"/>
    <property type="match status" value="1"/>
</dbReference>
<keyword evidence="7" id="KW-0378">Hydrolase</keyword>
<evidence type="ECO:0000256" key="9">
    <source>
        <dbReference type="ARBA" id="ARBA00022884"/>
    </source>
</evidence>
<keyword evidence="17" id="KW-1185">Reference proteome</keyword>
<dbReference type="InterPro" id="IPR000477">
    <property type="entry name" value="RT_dom"/>
</dbReference>
<name>A0A3M0L4D7_HIRRU</name>
<dbReference type="EMBL" id="QRBI01000093">
    <property type="protein sequence ID" value="RMC20419.1"/>
    <property type="molecule type" value="Genomic_DNA"/>
</dbReference>
<evidence type="ECO:0000259" key="15">
    <source>
        <dbReference type="PROSITE" id="PS50994"/>
    </source>
</evidence>
<dbReference type="SUPFAM" id="SSF47943">
    <property type="entry name" value="Retrovirus capsid protein, N-terminal core domain"/>
    <property type="match status" value="1"/>
</dbReference>
<dbReference type="InterPro" id="IPR008919">
    <property type="entry name" value="Retrov_capsid_N"/>
</dbReference>
<feature type="domain" description="RNase H type-1" evidence="14">
    <location>
        <begin position="28"/>
        <end position="174"/>
    </location>
</feature>